<evidence type="ECO:0000256" key="1">
    <source>
        <dbReference type="SAM" id="MobiDB-lite"/>
    </source>
</evidence>
<gene>
    <name evidence="2" type="ORF">LCGC14_0794230</name>
</gene>
<accession>A0A0F9SBL3</accession>
<organism evidence="2">
    <name type="scientific">marine sediment metagenome</name>
    <dbReference type="NCBI Taxonomy" id="412755"/>
    <lineage>
        <taxon>unclassified sequences</taxon>
        <taxon>metagenomes</taxon>
        <taxon>ecological metagenomes</taxon>
    </lineage>
</organism>
<protein>
    <recommendedName>
        <fullName evidence="3">Erf family protein</fullName>
    </recommendedName>
</protein>
<sequence>MPKKKTESKIAPAIKPVKVKRKKPRKKKIANTSLVAVNPQRLILKAIEKDLDLDKMERILAMRKDLKDEFAKDEYFRNLALFQKDCPIIEKTTPVYEKNSKKVRYMYAKIESIIKQVKIVLERYGFSYNFLTKQESGNFTTICNSYHKTGHQESTEFTVPIDMESYMSDPQKVASASTFSKRYAFCNAFGIATESEDNDANTTEPENKKMTDKQKKELNRKYGYDYKKKSGSKIKNTGEEKNITNNSDYKEVRPDNSKKVEEIKKKTIELLNSKTKEDKRIFSGEEMIKTKRAIYRYIEEGKIAEALNALDVAEGIKAQRVGE</sequence>
<name>A0A0F9SBL3_9ZZZZ</name>
<evidence type="ECO:0000313" key="2">
    <source>
        <dbReference type="EMBL" id="KKN34376.1"/>
    </source>
</evidence>
<dbReference type="Pfam" id="PF04404">
    <property type="entry name" value="ERF"/>
    <property type="match status" value="1"/>
</dbReference>
<comment type="caution">
    <text evidence="2">The sequence shown here is derived from an EMBL/GenBank/DDBJ whole genome shotgun (WGS) entry which is preliminary data.</text>
</comment>
<feature type="compositionally biased region" description="Basic and acidic residues" evidence="1">
    <location>
        <begin position="205"/>
        <end position="215"/>
    </location>
</feature>
<dbReference type="InterPro" id="IPR007499">
    <property type="entry name" value="ERF_bacteria_virus"/>
</dbReference>
<feature type="region of interest" description="Disordered" evidence="1">
    <location>
        <begin position="236"/>
        <end position="256"/>
    </location>
</feature>
<feature type="region of interest" description="Disordered" evidence="1">
    <location>
        <begin position="196"/>
        <end position="215"/>
    </location>
</feature>
<evidence type="ECO:0008006" key="3">
    <source>
        <dbReference type="Google" id="ProtNLM"/>
    </source>
</evidence>
<dbReference type="EMBL" id="LAZR01002109">
    <property type="protein sequence ID" value="KKN34376.1"/>
    <property type="molecule type" value="Genomic_DNA"/>
</dbReference>
<proteinExistence type="predicted"/>
<reference evidence="2" key="1">
    <citation type="journal article" date="2015" name="Nature">
        <title>Complex archaea that bridge the gap between prokaryotes and eukaryotes.</title>
        <authorList>
            <person name="Spang A."/>
            <person name="Saw J.H."/>
            <person name="Jorgensen S.L."/>
            <person name="Zaremba-Niedzwiedzka K."/>
            <person name="Martijn J."/>
            <person name="Lind A.E."/>
            <person name="van Eijk R."/>
            <person name="Schleper C."/>
            <person name="Guy L."/>
            <person name="Ettema T.J."/>
        </authorList>
    </citation>
    <scope>NUCLEOTIDE SEQUENCE</scope>
</reference>
<dbReference type="AlphaFoldDB" id="A0A0F9SBL3"/>